<accession>A0ABQ4B0Q0</accession>
<proteinExistence type="predicted"/>
<organism evidence="2 3">
    <name type="scientific">Actinoplanes palleronii</name>
    <dbReference type="NCBI Taxonomy" id="113570"/>
    <lineage>
        <taxon>Bacteria</taxon>
        <taxon>Bacillati</taxon>
        <taxon>Actinomycetota</taxon>
        <taxon>Actinomycetes</taxon>
        <taxon>Micromonosporales</taxon>
        <taxon>Micromonosporaceae</taxon>
        <taxon>Actinoplanes</taxon>
    </lineage>
</organism>
<feature type="compositionally biased region" description="Basic and acidic residues" evidence="1">
    <location>
        <begin position="56"/>
        <end position="65"/>
    </location>
</feature>
<feature type="region of interest" description="Disordered" evidence="1">
    <location>
        <begin position="30"/>
        <end position="75"/>
    </location>
</feature>
<gene>
    <name evidence="2" type="ORF">Apa02nite_001690</name>
</gene>
<evidence type="ECO:0000256" key="1">
    <source>
        <dbReference type="SAM" id="MobiDB-lite"/>
    </source>
</evidence>
<dbReference type="EMBL" id="BOMS01000004">
    <property type="protein sequence ID" value="GIE64061.1"/>
    <property type="molecule type" value="Genomic_DNA"/>
</dbReference>
<dbReference type="Proteomes" id="UP000624709">
    <property type="component" value="Unassembled WGS sequence"/>
</dbReference>
<evidence type="ECO:0000313" key="2">
    <source>
        <dbReference type="EMBL" id="GIE64061.1"/>
    </source>
</evidence>
<comment type="caution">
    <text evidence="2">The sequence shown here is derived from an EMBL/GenBank/DDBJ whole genome shotgun (WGS) entry which is preliminary data.</text>
</comment>
<protein>
    <submittedName>
        <fullName evidence="2">Uncharacterized protein</fullName>
    </submittedName>
</protein>
<keyword evidence="3" id="KW-1185">Reference proteome</keyword>
<evidence type="ECO:0000313" key="3">
    <source>
        <dbReference type="Proteomes" id="UP000624709"/>
    </source>
</evidence>
<feature type="compositionally biased region" description="Pro residues" evidence="1">
    <location>
        <begin position="39"/>
        <end position="50"/>
    </location>
</feature>
<name>A0ABQ4B0Q0_9ACTN</name>
<sequence length="75" mass="8256">MIHPAADDEVTCRIVLDGAMVAEVTRPRVAFTAEKSRPPPETSPTRPYPARPRRHLGPDAARRVEPAVSYPPRTA</sequence>
<reference evidence="2 3" key="1">
    <citation type="submission" date="2021-01" db="EMBL/GenBank/DDBJ databases">
        <title>Whole genome shotgun sequence of Actinoplanes palleronii NBRC 14916.</title>
        <authorList>
            <person name="Komaki H."/>
            <person name="Tamura T."/>
        </authorList>
    </citation>
    <scope>NUCLEOTIDE SEQUENCE [LARGE SCALE GENOMIC DNA]</scope>
    <source>
        <strain evidence="2 3">NBRC 14916</strain>
    </source>
</reference>